<organism evidence="2 3">
    <name type="scientific">Oedothorax gibbosus</name>
    <dbReference type="NCBI Taxonomy" id="931172"/>
    <lineage>
        <taxon>Eukaryota</taxon>
        <taxon>Metazoa</taxon>
        <taxon>Ecdysozoa</taxon>
        <taxon>Arthropoda</taxon>
        <taxon>Chelicerata</taxon>
        <taxon>Arachnida</taxon>
        <taxon>Araneae</taxon>
        <taxon>Araneomorphae</taxon>
        <taxon>Entelegynae</taxon>
        <taxon>Araneoidea</taxon>
        <taxon>Linyphiidae</taxon>
        <taxon>Erigoninae</taxon>
        <taxon>Oedothorax</taxon>
    </lineage>
</organism>
<sequence>MQSAMASEEGCVTMTWEIKNFDLLLKEDLFDSLLSPAWKIEETKGKKKDGLSDAWTVSVREVPCVEGGISSVSCSMKACNGINLVKGAMDVTDLEGYTRFIMMPDKDLNIALQLELMIAYHRVCQGQLALHSPTKIAGHKNVSGEGSCSLGRDFLHLYREGMLSDVTLHAEDPRRSFSAHRSILAARSPVFRAIFEESSGGQSVDMDGVDSETVGRMLVYLYGHSLEDLGWREASALYCAADKYGVVRLKEKCAAILEACLTADNARDMLVLADGCSDKALVERVVLFILDHEEVVSSAQWEELERDNSALAAKIVKQLFLRRGKRMRVA</sequence>
<dbReference type="PANTHER" id="PTHR24413">
    <property type="entry name" value="SPECKLE-TYPE POZ PROTEIN"/>
    <property type="match status" value="1"/>
</dbReference>
<protein>
    <recommendedName>
        <fullName evidence="1">BTB domain-containing protein</fullName>
    </recommendedName>
</protein>
<dbReference type="SUPFAM" id="SSF54695">
    <property type="entry name" value="POZ domain"/>
    <property type="match status" value="1"/>
</dbReference>
<evidence type="ECO:0000259" key="1">
    <source>
        <dbReference type="PROSITE" id="PS50097"/>
    </source>
</evidence>
<dbReference type="Gene3D" id="1.25.40.420">
    <property type="match status" value="1"/>
</dbReference>
<dbReference type="InterPro" id="IPR011333">
    <property type="entry name" value="SKP1/BTB/POZ_sf"/>
</dbReference>
<dbReference type="Gene3D" id="3.30.710.10">
    <property type="entry name" value="Potassium Channel Kv1.1, Chain A"/>
    <property type="match status" value="1"/>
</dbReference>
<dbReference type="PROSITE" id="PS50097">
    <property type="entry name" value="BTB"/>
    <property type="match status" value="1"/>
</dbReference>
<dbReference type="Pfam" id="PF00651">
    <property type="entry name" value="BTB"/>
    <property type="match status" value="1"/>
</dbReference>
<dbReference type="Proteomes" id="UP000827092">
    <property type="component" value="Unassembled WGS sequence"/>
</dbReference>
<reference evidence="2 3" key="1">
    <citation type="journal article" date="2022" name="Nat. Ecol. Evol.">
        <title>A masculinizing supergene underlies an exaggerated male reproductive morph in a spider.</title>
        <authorList>
            <person name="Hendrickx F."/>
            <person name="De Corte Z."/>
            <person name="Sonet G."/>
            <person name="Van Belleghem S.M."/>
            <person name="Kostlbacher S."/>
            <person name="Vangestel C."/>
        </authorList>
    </citation>
    <scope>NUCLEOTIDE SEQUENCE [LARGE SCALE GENOMIC DNA]</scope>
    <source>
        <strain evidence="2">W744_W776</strain>
    </source>
</reference>
<dbReference type="SMART" id="SM00225">
    <property type="entry name" value="BTB"/>
    <property type="match status" value="1"/>
</dbReference>
<accession>A0AAV6UWU0</accession>
<dbReference type="EMBL" id="JAFNEN010000254">
    <property type="protein sequence ID" value="KAG8187931.1"/>
    <property type="molecule type" value="Genomic_DNA"/>
</dbReference>
<dbReference type="InterPro" id="IPR000210">
    <property type="entry name" value="BTB/POZ_dom"/>
</dbReference>
<evidence type="ECO:0000313" key="3">
    <source>
        <dbReference type="Proteomes" id="UP000827092"/>
    </source>
</evidence>
<feature type="domain" description="BTB" evidence="1">
    <location>
        <begin position="164"/>
        <end position="222"/>
    </location>
</feature>
<evidence type="ECO:0000313" key="2">
    <source>
        <dbReference type="EMBL" id="KAG8187931.1"/>
    </source>
</evidence>
<keyword evidence="3" id="KW-1185">Reference proteome</keyword>
<name>A0AAV6UWU0_9ARAC</name>
<gene>
    <name evidence="2" type="ORF">JTE90_027705</name>
</gene>
<proteinExistence type="predicted"/>
<comment type="caution">
    <text evidence="2">The sequence shown here is derived from an EMBL/GenBank/DDBJ whole genome shotgun (WGS) entry which is preliminary data.</text>
</comment>
<dbReference type="AlphaFoldDB" id="A0AAV6UWU0"/>